<feature type="domain" description="C2H2-type" evidence="3">
    <location>
        <begin position="56"/>
        <end position="84"/>
    </location>
</feature>
<feature type="region of interest" description="Disordered" evidence="2">
    <location>
        <begin position="79"/>
        <end position="130"/>
    </location>
</feature>
<dbReference type="InterPro" id="IPR013087">
    <property type="entry name" value="Znf_C2H2_type"/>
</dbReference>
<sequence length="174" mass="19862">MSFAYPCRHQKCIKRDKESHNGYKDNYARLRHEKTFHALCGSECFVEHKTLSERNLVCTSCNRYFQNTEKLNQHNKTIHNLDKNNSSLPSPSHSSSSSPLSHSLPNSNSSGDGHSSFSHNHNSQEGDINPPLLNIYSTHINHELLSSFLKGLNKDKKDEFFVIFPSLKKEMKSS</sequence>
<protein>
    <recommendedName>
        <fullName evidence="3">C2H2-type domain-containing protein</fullName>
    </recommendedName>
</protein>
<dbReference type="EMBL" id="AJWJ01000072">
    <property type="protein sequence ID" value="KAF2076115.1"/>
    <property type="molecule type" value="Genomic_DNA"/>
</dbReference>
<keyword evidence="1" id="KW-0863">Zinc-finger</keyword>
<keyword evidence="1" id="KW-0479">Metal-binding</keyword>
<gene>
    <name evidence="4" type="ORF">CYY_002577</name>
</gene>
<dbReference type="PROSITE" id="PS00028">
    <property type="entry name" value="ZINC_FINGER_C2H2_1"/>
    <property type="match status" value="1"/>
</dbReference>
<dbReference type="GO" id="GO:0008270">
    <property type="term" value="F:zinc ion binding"/>
    <property type="evidence" value="ECO:0007669"/>
    <property type="project" value="UniProtKB-KW"/>
</dbReference>
<accession>A0A8J4PZ41</accession>
<keyword evidence="5" id="KW-1185">Reference proteome</keyword>
<name>A0A8J4PZ41_9MYCE</name>
<dbReference type="PROSITE" id="PS50157">
    <property type="entry name" value="ZINC_FINGER_C2H2_2"/>
    <property type="match status" value="1"/>
</dbReference>
<evidence type="ECO:0000256" key="1">
    <source>
        <dbReference type="PROSITE-ProRule" id="PRU00042"/>
    </source>
</evidence>
<evidence type="ECO:0000313" key="5">
    <source>
        <dbReference type="Proteomes" id="UP000695562"/>
    </source>
</evidence>
<evidence type="ECO:0000259" key="3">
    <source>
        <dbReference type="PROSITE" id="PS50157"/>
    </source>
</evidence>
<feature type="compositionally biased region" description="Low complexity" evidence="2">
    <location>
        <begin position="84"/>
        <end position="123"/>
    </location>
</feature>
<keyword evidence="1" id="KW-0862">Zinc</keyword>
<evidence type="ECO:0000256" key="2">
    <source>
        <dbReference type="SAM" id="MobiDB-lite"/>
    </source>
</evidence>
<proteinExistence type="predicted"/>
<dbReference type="AlphaFoldDB" id="A0A8J4PZ41"/>
<organism evidence="4 5">
    <name type="scientific">Polysphondylium violaceum</name>
    <dbReference type="NCBI Taxonomy" id="133409"/>
    <lineage>
        <taxon>Eukaryota</taxon>
        <taxon>Amoebozoa</taxon>
        <taxon>Evosea</taxon>
        <taxon>Eumycetozoa</taxon>
        <taxon>Dictyostelia</taxon>
        <taxon>Dictyosteliales</taxon>
        <taxon>Dictyosteliaceae</taxon>
        <taxon>Polysphondylium</taxon>
    </lineage>
</organism>
<reference evidence="4" key="1">
    <citation type="submission" date="2020-01" db="EMBL/GenBank/DDBJ databases">
        <title>Development of genomics and gene disruption for Polysphondylium violaceum indicates a role for the polyketide synthase stlB in stalk morphogenesis.</title>
        <authorList>
            <person name="Narita B."/>
            <person name="Kawabe Y."/>
            <person name="Kin K."/>
            <person name="Saito T."/>
            <person name="Gibbs R."/>
            <person name="Kuspa A."/>
            <person name="Muzny D."/>
            <person name="Queller D."/>
            <person name="Richards S."/>
            <person name="Strassman J."/>
            <person name="Sucgang R."/>
            <person name="Worley K."/>
            <person name="Schaap P."/>
        </authorList>
    </citation>
    <scope>NUCLEOTIDE SEQUENCE</scope>
    <source>
        <strain evidence="4">QSvi11</strain>
    </source>
</reference>
<evidence type="ECO:0000313" key="4">
    <source>
        <dbReference type="EMBL" id="KAF2076115.1"/>
    </source>
</evidence>
<comment type="caution">
    <text evidence="4">The sequence shown here is derived from an EMBL/GenBank/DDBJ whole genome shotgun (WGS) entry which is preliminary data.</text>
</comment>
<dbReference type="Proteomes" id="UP000695562">
    <property type="component" value="Unassembled WGS sequence"/>
</dbReference>